<feature type="chain" id="PRO_5026222470" evidence="1">
    <location>
        <begin position="19"/>
        <end position="701"/>
    </location>
</feature>
<evidence type="ECO:0000313" key="2">
    <source>
        <dbReference type="EMBL" id="MST76838.1"/>
    </source>
</evidence>
<sequence>MRKILFLLSFLVASTSYAQEVIGDSLFIRDVAPGKVGSVLKSAGNGIKKVRITGTINDKDLSALSTMCQPEVLDFSDCTYSNKDFEFNKFVNAKKTPIYIVCKLPMFPNLKKLSLFKTGVSGKFDVPLIKVKYDGKLNYVETYANINVDAEVEEALLKPCEVEYDGMLRAYISYKKLWDSSSTIYFGSVSSAKILHINKRPQDDLCYYNPRTPILVIGNRVVLQDYKSFPIVDEWLERVTEIDGGVSFSDYSKTSISLSNLKYLSACDQLFYDCRIKTLNLPSIVSFDASALYGSRIKEVSLPASLRELTISQDNYVENVDTIRLLGSTPPQLTYPVNPSKKQKVVFVVPDGAKKKYKNAPSWKGVIVQEVNGGGATIDPSKSYNIKVEKPGTILSYLPVDKLDEIEAITITGILYETDLKVLSDCKNLISVDLSNTYICFSPEALKEKKANAEMWAGFAKAMGAVADMKYDDFNMTTPDYVYAKLFTKLVEEGANTKEPEVKCIMPKGAFRNCLSLESIKFPTRCSVIEDKVCYGCSELKEVVLPPYLQEINTGAFAYCRSLKGIKIPKTLTYIGWRTSYNDPCAFGNSGIEVLDLSECSFKNGEWNCDLIGCKELKEVHFPKNITFVDVLSTNKGTHYYFHDTEVHFYYNMSLSNTNLHFRQATPPNLDNPTGTTFYIPKGATTAYYAKFGKNNKYIEE</sequence>
<gene>
    <name evidence="2" type="ORF">FYJ72_03855</name>
</gene>
<dbReference type="InterPro" id="IPR053139">
    <property type="entry name" value="Surface_bspA-like"/>
</dbReference>
<keyword evidence="1" id="KW-0732">Signal</keyword>
<evidence type="ECO:0000313" key="3">
    <source>
        <dbReference type="Proteomes" id="UP000450161"/>
    </source>
</evidence>
<accession>A0A6I2TX63</accession>
<dbReference type="AlphaFoldDB" id="A0A6I2TX63"/>
<proteinExistence type="predicted"/>
<reference evidence="2 3" key="1">
    <citation type="submission" date="2019-08" db="EMBL/GenBank/DDBJ databases">
        <title>In-depth cultivation of the pig gut microbiome towards novel bacterial diversity and tailored functional studies.</title>
        <authorList>
            <person name="Wylensek D."/>
            <person name="Hitch T.C.A."/>
            <person name="Clavel T."/>
        </authorList>
    </citation>
    <scope>NUCLEOTIDE SEQUENCE [LARGE SCALE GENOMIC DNA]</scope>
    <source>
        <strain evidence="2 3">LKV-178-WT-2C</strain>
    </source>
</reference>
<dbReference type="InterPro" id="IPR032675">
    <property type="entry name" value="LRR_dom_sf"/>
</dbReference>
<protein>
    <submittedName>
        <fullName evidence="2">Leucine-rich repeat domain-containing protein</fullName>
    </submittedName>
</protein>
<dbReference type="RefSeq" id="WP_154480459.1">
    <property type="nucleotide sequence ID" value="NZ_VUNF01000004.1"/>
</dbReference>
<feature type="signal peptide" evidence="1">
    <location>
        <begin position="1"/>
        <end position="18"/>
    </location>
</feature>
<organism evidence="2 3">
    <name type="scientific">Segatella copri</name>
    <dbReference type="NCBI Taxonomy" id="165179"/>
    <lineage>
        <taxon>Bacteria</taxon>
        <taxon>Pseudomonadati</taxon>
        <taxon>Bacteroidota</taxon>
        <taxon>Bacteroidia</taxon>
        <taxon>Bacteroidales</taxon>
        <taxon>Prevotellaceae</taxon>
        <taxon>Segatella</taxon>
    </lineage>
</organism>
<dbReference type="SUPFAM" id="SSF52058">
    <property type="entry name" value="L domain-like"/>
    <property type="match status" value="1"/>
</dbReference>
<dbReference type="Pfam" id="PF13306">
    <property type="entry name" value="LRR_5"/>
    <property type="match status" value="1"/>
</dbReference>
<dbReference type="Proteomes" id="UP000450161">
    <property type="component" value="Unassembled WGS sequence"/>
</dbReference>
<evidence type="ECO:0000256" key="1">
    <source>
        <dbReference type="SAM" id="SignalP"/>
    </source>
</evidence>
<dbReference type="InterPro" id="IPR026906">
    <property type="entry name" value="LRR_5"/>
</dbReference>
<dbReference type="EMBL" id="VUNF01000004">
    <property type="protein sequence ID" value="MST76838.1"/>
    <property type="molecule type" value="Genomic_DNA"/>
</dbReference>
<name>A0A6I2TX63_9BACT</name>
<dbReference type="Gene3D" id="3.80.10.10">
    <property type="entry name" value="Ribonuclease Inhibitor"/>
    <property type="match status" value="2"/>
</dbReference>
<dbReference type="PANTHER" id="PTHR45661:SF3">
    <property type="entry name" value="IG-LIKE DOMAIN-CONTAINING PROTEIN"/>
    <property type="match status" value="1"/>
</dbReference>
<dbReference type="PANTHER" id="PTHR45661">
    <property type="entry name" value="SURFACE ANTIGEN"/>
    <property type="match status" value="1"/>
</dbReference>
<comment type="caution">
    <text evidence="2">The sequence shown here is derived from an EMBL/GenBank/DDBJ whole genome shotgun (WGS) entry which is preliminary data.</text>
</comment>